<dbReference type="InterPro" id="IPR007410">
    <property type="entry name" value="LpqE-like"/>
</dbReference>
<dbReference type="AlphaFoldDB" id="A0A368T278"/>
<dbReference type="PROSITE" id="PS51257">
    <property type="entry name" value="PROKAR_LIPOPROTEIN"/>
    <property type="match status" value="1"/>
</dbReference>
<evidence type="ECO:0008006" key="4">
    <source>
        <dbReference type="Google" id="ProtNLM"/>
    </source>
</evidence>
<feature type="chain" id="PRO_5039078801" description="Copper chaperone PCu(A)C" evidence="1">
    <location>
        <begin position="21"/>
        <end position="183"/>
    </location>
</feature>
<sequence length="183" mass="18419">MRSPLTVNALAAATAAALLAATGCSGGEAAPQDTPAAAESGAAQAETVTVEDAWIKAATQEEGMTGVFGTIGNPGGEDAAVVAATSPSAGTVELHEVVTGDDGNPVMREKDGGFAVPAEGEHVLEPGADHIMLMELTEDLEPGDEIAIQLEFADGSSTEVTVPVKDYEGANESYEGSGHDAEH</sequence>
<keyword evidence="1" id="KW-0732">Signal</keyword>
<evidence type="ECO:0000313" key="3">
    <source>
        <dbReference type="Proteomes" id="UP000253318"/>
    </source>
</evidence>
<dbReference type="OrthoDB" id="9796962at2"/>
<dbReference type="InterPro" id="IPR036182">
    <property type="entry name" value="PCuAC_sf"/>
</dbReference>
<gene>
    <name evidence="2" type="ORF">DEF24_18050</name>
</gene>
<dbReference type="PANTHER" id="PTHR36302:SF1">
    <property type="entry name" value="COPPER CHAPERONE PCU(A)C"/>
    <property type="match status" value="1"/>
</dbReference>
<keyword evidence="3" id="KW-1185">Reference proteome</keyword>
<evidence type="ECO:0000256" key="1">
    <source>
        <dbReference type="SAM" id="SignalP"/>
    </source>
</evidence>
<reference evidence="2 3" key="1">
    <citation type="submission" date="2018-04" db="EMBL/GenBank/DDBJ databases">
        <title>Novel actinobacteria from marine sediment.</title>
        <authorList>
            <person name="Ng Z.Y."/>
            <person name="Tan G.Y.A."/>
        </authorList>
    </citation>
    <scope>NUCLEOTIDE SEQUENCE [LARGE SCALE GENOMIC DNA]</scope>
    <source>
        <strain evidence="2 3">TPS81</strain>
    </source>
</reference>
<dbReference type="Pfam" id="PF04314">
    <property type="entry name" value="PCuAC"/>
    <property type="match status" value="1"/>
</dbReference>
<evidence type="ECO:0000313" key="2">
    <source>
        <dbReference type="EMBL" id="RCV55325.1"/>
    </source>
</evidence>
<dbReference type="SUPFAM" id="SSF110087">
    <property type="entry name" value="DR1885-like metal-binding protein"/>
    <property type="match status" value="1"/>
</dbReference>
<dbReference type="Gene3D" id="2.60.40.1890">
    <property type="entry name" value="PCu(A)C copper chaperone"/>
    <property type="match status" value="1"/>
</dbReference>
<dbReference type="EMBL" id="QEIN01000148">
    <property type="protein sequence ID" value="RCV55325.1"/>
    <property type="molecule type" value="Genomic_DNA"/>
</dbReference>
<name>A0A368T278_9ACTN</name>
<dbReference type="PANTHER" id="PTHR36302">
    <property type="entry name" value="BLR7088 PROTEIN"/>
    <property type="match status" value="1"/>
</dbReference>
<protein>
    <recommendedName>
        <fullName evidence="4">Copper chaperone PCu(A)C</fullName>
    </recommendedName>
</protein>
<organism evidence="2 3">
    <name type="scientific">Marinitenerispora sediminis</name>
    <dbReference type="NCBI Taxonomy" id="1931232"/>
    <lineage>
        <taxon>Bacteria</taxon>
        <taxon>Bacillati</taxon>
        <taxon>Actinomycetota</taxon>
        <taxon>Actinomycetes</taxon>
        <taxon>Streptosporangiales</taxon>
        <taxon>Nocardiopsidaceae</taxon>
        <taxon>Marinitenerispora</taxon>
    </lineage>
</organism>
<comment type="caution">
    <text evidence="2">The sequence shown here is derived from an EMBL/GenBank/DDBJ whole genome shotgun (WGS) entry which is preliminary data.</text>
</comment>
<dbReference type="RefSeq" id="WP_114400706.1">
    <property type="nucleotide sequence ID" value="NZ_QEIM01000278.1"/>
</dbReference>
<dbReference type="Proteomes" id="UP000253318">
    <property type="component" value="Unassembled WGS sequence"/>
</dbReference>
<proteinExistence type="predicted"/>
<feature type="signal peptide" evidence="1">
    <location>
        <begin position="1"/>
        <end position="20"/>
    </location>
</feature>
<dbReference type="InterPro" id="IPR058248">
    <property type="entry name" value="Lxx211020-like"/>
</dbReference>
<accession>A0A368T278</accession>